<evidence type="ECO:0000313" key="2">
    <source>
        <dbReference type="EMBL" id="MFD0767029.1"/>
    </source>
</evidence>
<keyword evidence="3" id="KW-1185">Reference proteome</keyword>
<dbReference type="Pfam" id="PF13715">
    <property type="entry name" value="CarbopepD_reg_2"/>
    <property type="match status" value="1"/>
</dbReference>
<accession>A0ABW2ZLD8</accession>
<protein>
    <submittedName>
        <fullName evidence="2">Carboxypeptidase-like regulatory domain-containing protein</fullName>
    </submittedName>
</protein>
<organism evidence="2 3">
    <name type="scientific">Mucilaginibacter lutimaris</name>
    <dbReference type="NCBI Taxonomy" id="931629"/>
    <lineage>
        <taxon>Bacteria</taxon>
        <taxon>Pseudomonadati</taxon>
        <taxon>Bacteroidota</taxon>
        <taxon>Sphingobacteriia</taxon>
        <taxon>Sphingobacteriales</taxon>
        <taxon>Sphingobacteriaceae</taxon>
        <taxon>Mucilaginibacter</taxon>
    </lineage>
</organism>
<dbReference type="SUPFAM" id="SSF49464">
    <property type="entry name" value="Carboxypeptidase regulatory domain-like"/>
    <property type="match status" value="1"/>
</dbReference>
<comment type="caution">
    <text evidence="2">The sequence shown here is derived from an EMBL/GenBank/DDBJ whole genome shotgun (WGS) entry which is preliminary data.</text>
</comment>
<evidence type="ECO:0000256" key="1">
    <source>
        <dbReference type="SAM" id="SignalP"/>
    </source>
</evidence>
<name>A0ABW2ZLD8_9SPHI</name>
<dbReference type="Gene3D" id="2.60.40.1120">
    <property type="entry name" value="Carboxypeptidase-like, regulatory domain"/>
    <property type="match status" value="1"/>
</dbReference>
<proteinExistence type="predicted"/>
<feature type="signal peptide" evidence="1">
    <location>
        <begin position="1"/>
        <end position="18"/>
    </location>
</feature>
<dbReference type="EMBL" id="JBHTIA010000013">
    <property type="protein sequence ID" value="MFD0767029.1"/>
    <property type="molecule type" value="Genomic_DNA"/>
</dbReference>
<keyword evidence="1" id="KW-0732">Signal</keyword>
<dbReference type="InterPro" id="IPR008969">
    <property type="entry name" value="CarboxyPept-like_regulatory"/>
</dbReference>
<evidence type="ECO:0000313" key="3">
    <source>
        <dbReference type="Proteomes" id="UP001597073"/>
    </source>
</evidence>
<gene>
    <name evidence="2" type="ORF">ACFQZI_19385</name>
</gene>
<dbReference type="RefSeq" id="WP_377145459.1">
    <property type="nucleotide sequence ID" value="NZ_JBHTIA010000013.1"/>
</dbReference>
<reference evidence="3" key="1">
    <citation type="journal article" date="2019" name="Int. J. Syst. Evol. Microbiol.">
        <title>The Global Catalogue of Microorganisms (GCM) 10K type strain sequencing project: providing services to taxonomists for standard genome sequencing and annotation.</title>
        <authorList>
            <consortium name="The Broad Institute Genomics Platform"/>
            <consortium name="The Broad Institute Genome Sequencing Center for Infectious Disease"/>
            <person name="Wu L."/>
            <person name="Ma J."/>
        </authorList>
    </citation>
    <scope>NUCLEOTIDE SEQUENCE [LARGE SCALE GENOMIC DNA]</scope>
    <source>
        <strain evidence="3">CCUG 60742</strain>
    </source>
</reference>
<feature type="chain" id="PRO_5045929104" evidence="1">
    <location>
        <begin position="19"/>
        <end position="387"/>
    </location>
</feature>
<dbReference type="Proteomes" id="UP001597073">
    <property type="component" value="Unassembled WGS sequence"/>
</dbReference>
<sequence>MYRSLILFFLFIPASAFAQITITGRVLIQGSKTPVADATIFLSQTRSGTKTDKDGVFALYSVKAGKYDVVISCIGYEPYFGEVSIKYSDVKLPDIKLVPRVNQLAEVKIRPTKKIKRDWKRENQIRTFTDEFLGHTSNASECKILNTQLLIFEENEAEQKLTAKTNDFLIIENKALGYRIKYLVNSFLVDGLNGIISYTGSSVFEDLPGNPNQQAAWKVNRENTYRTSSMKFFRSCIADLLPQSDFYVFKLIRVPTSRLPDSIINLKLRQMANLRNDSVKFYNNELKMPKYEQTSIPKPLPTTEFIKLTGERGIFDLNYLDGEPLMISYRSKTGASNKYTSFITFVKPDVYFDSNGIVFTPKNAIIEGYWAKLRVGDLLPVDYEVGK</sequence>